<reference evidence="1 2" key="1">
    <citation type="submission" date="2017-09" db="EMBL/GenBank/DDBJ databases">
        <title>The Catabolism of 3,6-Dichlorosalicylic acid is Initiated by the Cytochrome P450 Monooxygenase DsmABC in Rhizorhabdus dicambivorans Ndbn-20.</title>
        <authorList>
            <person name="Na L."/>
        </authorList>
    </citation>
    <scope>NUCLEOTIDE SEQUENCE [LARGE SCALE GENOMIC DNA]</scope>
    <source>
        <strain evidence="1 2">Ndbn-20m</strain>
    </source>
</reference>
<keyword evidence="2" id="KW-1185">Reference proteome</keyword>
<protein>
    <recommendedName>
        <fullName evidence="3">PAS domain-containing protein</fullName>
    </recommendedName>
</protein>
<gene>
    <name evidence="1" type="ORF">COO09_17295</name>
</gene>
<evidence type="ECO:0008006" key="3">
    <source>
        <dbReference type="Google" id="ProtNLM"/>
    </source>
</evidence>
<organism evidence="1 2">
    <name type="scientific">Rhizorhabdus dicambivorans</name>
    <dbReference type="NCBI Taxonomy" id="1850238"/>
    <lineage>
        <taxon>Bacteria</taxon>
        <taxon>Pseudomonadati</taxon>
        <taxon>Pseudomonadota</taxon>
        <taxon>Alphaproteobacteria</taxon>
        <taxon>Sphingomonadales</taxon>
        <taxon>Sphingomonadaceae</taxon>
        <taxon>Rhizorhabdus</taxon>
    </lineage>
</organism>
<dbReference type="AlphaFoldDB" id="A0A2A4FTC7"/>
<dbReference type="EMBL" id="NWUF01000020">
    <property type="protein sequence ID" value="PCE40956.1"/>
    <property type="molecule type" value="Genomic_DNA"/>
</dbReference>
<name>A0A2A4FTC7_9SPHN</name>
<dbReference type="RefSeq" id="WP_066969409.1">
    <property type="nucleotide sequence ID" value="NZ_CP023449.1"/>
</dbReference>
<sequence>MEDYRSFTAEDFADWDFPVDDEPCMDLPPMIGTDERRMHVRAYELWLSLLEGRDYPSIDDLDSERLGEFGPYSVLLDFTADRANPRIAYLGRALREEGELGTEIATVADVPERALLSRLTEHYAEILDNRAPVGFEAEFISHRGQPMLYRGILMPYSSDGRAIDLVHGVINWKESAGQALAPDIVQAVTTAFSGPAQPVVEPAPAPEAPVEPHAHVADLEELLEDAREVAQEARACEGRSRQALYRALSFAYDVALAAERDKDGFAALIAGAGIVPQARAPMTPVAKLVFGPDYDRKRLTEFAAVLTHARRLCLAAGMVEPWLATLSGGIKAVVAAERGERRPALKVDRVQSARMMLGSAPARALVDMGEVDGDIVLLVARREEDGRLAIVSRPIGERDLVEKALRRFTV</sequence>
<dbReference type="Proteomes" id="UP000218934">
    <property type="component" value="Unassembled WGS sequence"/>
</dbReference>
<evidence type="ECO:0000313" key="2">
    <source>
        <dbReference type="Proteomes" id="UP000218934"/>
    </source>
</evidence>
<evidence type="ECO:0000313" key="1">
    <source>
        <dbReference type="EMBL" id="PCE40956.1"/>
    </source>
</evidence>
<dbReference type="KEGG" id="rdi:CMV14_15385"/>
<proteinExistence type="predicted"/>
<accession>A0A2A4FTC7</accession>
<dbReference type="OrthoDB" id="7441080at2"/>
<comment type="caution">
    <text evidence="1">The sequence shown here is derived from an EMBL/GenBank/DDBJ whole genome shotgun (WGS) entry which is preliminary data.</text>
</comment>